<feature type="region of interest" description="Disordered" evidence="1">
    <location>
        <begin position="41"/>
        <end position="74"/>
    </location>
</feature>
<gene>
    <name evidence="2" type="ORF">N7515_000071</name>
</gene>
<dbReference type="EMBL" id="JAPQKL010000001">
    <property type="protein sequence ID" value="KAJ5145507.1"/>
    <property type="molecule type" value="Genomic_DNA"/>
</dbReference>
<evidence type="ECO:0000313" key="3">
    <source>
        <dbReference type="Proteomes" id="UP001149079"/>
    </source>
</evidence>
<dbReference type="PANTHER" id="PTHR21521:SF0">
    <property type="entry name" value="AMUN, ISOFORM A"/>
    <property type="match status" value="1"/>
</dbReference>
<feature type="compositionally biased region" description="Basic residues" evidence="1">
    <location>
        <begin position="43"/>
        <end position="56"/>
    </location>
</feature>
<reference evidence="2" key="1">
    <citation type="submission" date="2022-11" db="EMBL/GenBank/DDBJ databases">
        <authorList>
            <person name="Petersen C."/>
        </authorList>
    </citation>
    <scope>NUCLEOTIDE SEQUENCE</scope>
    <source>
        <strain evidence="2">IBT 22155</strain>
    </source>
</reference>
<comment type="caution">
    <text evidence="2">The sequence shown here is derived from an EMBL/GenBank/DDBJ whole genome shotgun (WGS) entry which is preliminary data.</text>
</comment>
<protein>
    <submittedName>
        <fullName evidence="2">Uncharacterized protein</fullName>
    </submittedName>
</protein>
<evidence type="ECO:0000313" key="2">
    <source>
        <dbReference type="EMBL" id="KAJ5145507.1"/>
    </source>
</evidence>
<dbReference type="Proteomes" id="UP001149079">
    <property type="component" value="Unassembled WGS sequence"/>
</dbReference>
<dbReference type="AlphaFoldDB" id="A0A9W9HEP2"/>
<reference evidence="2" key="2">
    <citation type="journal article" date="2023" name="IMA Fungus">
        <title>Comparative genomic study of the Penicillium genus elucidates a diverse pangenome and 15 lateral gene transfer events.</title>
        <authorList>
            <person name="Petersen C."/>
            <person name="Sorensen T."/>
            <person name="Nielsen M.R."/>
            <person name="Sondergaard T.E."/>
            <person name="Sorensen J.L."/>
            <person name="Fitzpatrick D.A."/>
            <person name="Frisvad J.C."/>
            <person name="Nielsen K.L."/>
        </authorList>
    </citation>
    <scope>NUCLEOTIDE SEQUENCE</scope>
    <source>
        <strain evidence="2">IBT 22155</strain>
    </source>
</reference>
<organism evidence="2 3">
    <name type="scientific">Penicillium bovifimosum</name>
    <dbReference type="NCBI Taxonomy" id="126998"/>
    <lineage>
        <taxon>Eukaryota</taxon>
        <taxon>Fungi</taxon>
        <taxon>Dikarya</taxon>
        <taxon>Ascomycota</taxon>
        <taxon>Pezizomycotina</taxon>
        <taxon>Eurotiomycetes</taxon>
        <taxon>Eurotiomycetidae</taxon>
        <taxon>Eurotiales</taxon>
        <taxon>Aspergillaceae</taxon>
        <taxon>Penicillium</taxon>
    </lineage>
</organism>
<dbReference type="OrthoDB" id="8249012at2759"/>
<accession>A0A9W9HEP2</accession>
<keyword evidence="3" id="KW-1185">Reference proteome</keyword>
<dbReference type="GeneID" id="81399985"/>
<sequence>MAKPDSTSINQDEFTFHPDHITPQTFDTLLSLYPKTVEQAYSHKIRQKRSKSKSTKRKTDTDTNTNTNTNTNLDHITEETNKYIELDKWRYETLPDILAKRAEEKGPYLLKEELVNLMDWKLKHGVSRPMLMGMIKSNTDSTIEKSTATAFATLPVTEEFPKSSLDALTTPLRGVGPATASLVLSVASIPRGDGQEVPFYSDDVYLWVCCMDYPGMKKGGNGELIAKYDLKEYRELWGATRVLRDRLNLAKGGGISLVDVERVAYVLRNIGVSGYDWFPVEDEVVEKSEVGERRSKRVKR</sequence>
<name>A0A9W9HEP2_9EURO</name>
<evidence type="ECO:0000256" key="1">
    <source>
        <dbReference type="SAM" id="MobiDB-lite"/>
    </source>
</evidence>
<feature type="compositionally biased region" description="Low complexity" evidence="1">
    <location>
        <begin position="62"/>
        <end position="72"/>
    </location>
</feature>
<dbReference type="PANTHER" id="PTHR21521">
    <property type="entry name" value="AMUN, ISOFORM A"/>
    <property type="match status" value="1"/>
</dbReference>
<proteinExistence type="predicted"/>
<dbReference type="RefSeq" id="XP_056525981.1">
    <property type="nucleotide sequence ID" value="XM_056660815.1"/>
</dbReference>